<proteinExistence type="predicted"/>
<keyword evidence="2" id="KW-1185">Reference proteome</keyword>
<protein>
    <submittedName>
        <fullName evidence="1">Uncharacterized protein</fullName>
    </submittedName>
</protein>
<comment type="caution">
    <text evidence="1">The sequence shown here is derived from an EMBL/GenBank/DDBJ whole genome shotgun (WGS) entry which is preliminary data.</text>
</comment>
<dbReference type="RefSeq" id="WP_192554728.1">
    <property type="nucleotide sequence ID" value="NZ_JACZZA010000002.1"/>
</dbReference>
<gene>
    <name evidence="1" type="ORF">IGX34_05735</name>
</gene>
<accession>A0ABR9G751</accession>
<organism evidence="1 2">
    <name type="scientific">Dyella acidiphila</name>
    <dbReference type="NCBI Taxonomy" id="2775866"/>
    <lineage>
        <taxon>Bacteria</taxon>
        <taxon>Pseudomonadati</taxon>
        <taxon>Pseudomonadota</taxon>
        <taxon>Gammaproteobacteria</taxon>
        <taxon>Lysobacterales</taxon>
        <taxon>Rhodanobacteraceae</taxon>
        <taxon>Dyella</taxon>
    </lineage>
</organism>
<reference evidence="1 2" key="1">
    <citation type="submission" date="2020-09" db="EMBL/GenBank/DDBJ databases">
        <title>Dyella sp. 7MK23 isolated from forest soil.</title>
        <authorList>
            <person name="Fu J."/>
        </authorList>
    </citation>
    <scope>NUCLEOTIDE SEQUENCE [LARGE SCALE GENOMIC DNA]</scope>
    <source>
        <strain evidence="1 2">7MK23</strain>
    </source>
</reference>
<evidence type="ECO:0000313" key="2">
    <source>
        <dbReference type="Proteomes" id="UP000651010"/>
    </source>
</evidence>
<dbReference type="Proteomes" id="UP000651010">
    <property type="component" value="Unassembled WGS sequence"/>
</dbReference>
<dbReference type="EMBL" id="JACZZA010000002">
    <property type="protein sequence ID" value="MBE1159878.1"/>
    <property type="molecule type" value="Genomic_DNA"/>
</dbReference>
<sequence>MGKIFAAASLAAVAPAGMAMHQEAAKPGVHAAAAVAVDCSAADILAGLCTADDLSWS</sequence>
<evidence type="ECO:0000313" key="1">
    <source>
        <dbReference type="EMBL" id="MBE1159878.1"/>
    </source>
</evidence>
<name>A0ABR9G751_9GAMM</name>